<keyword evidence="4" id="KW-1185">Reference proteome</keyword>
<dbReference type="Gene3D" id="2.60.120.560">
    <property type="entry name" value="Exo-inulinase, domain 1"/>
    <property type="match status" value="1"/>
</dbReference>
<evidence type="ECO:0000313" key="4">
    <source>
        <dbReference type="Proteomes" id="UP000295706"/>
    </source>
</evidence>
<protein>
    <submittedName>
        <fullName evidence="3">DUF1080 domain-containing protein</fullName>
    </submittedName>
</protein>
<evidence type="ECO:0000256" key="1">
    <source>
        <dbReference type="SAM" id="SignalP"/>
    </source>
</evidence>
<keyword evidence="1" id="KW-0732">Signal</keyword>
<gene>
    <name evidence="3" type="ORF">EZE20_22805</name>
</gene>
<proteinExistence type="predicted"/>
<comment type="caution">
    <text evidence="3">The sequence shown here is derived from an EMBL/GenBank/DDBJ whole genome shotgun (WGS) entry which is preliminary data.</text>
</comment>
<evidence type="ECO:0000259" key="2">
    <source>
        <dbReference type="Pfam" id="PF06439"/>
    </source>
</evidence>
<evidence type="ECO:0000313" key="3">
    <source>
        <dbReference type="EMBL" id="TDB58656.1"/>
    </source>
</evidence>
<feature type="signal peptide" evidence="1">
    <location>
        <begin position="1"/>
        <end position="22"/>
    </location>
</feature>
<reference evidence="3 4" key="1">
    <citation type="submission" date="2019-02" db="EMBL/GenBank/DDBJ databases">
        <title>Arundinibacter roseus gen. nov., sp. nov., a new member of the family Cytophagaceae.</title>
        <authorList>
            <person name="Szuroczki S."/>
            <person name="Khayer B."/>
            <person name="Sproer C."/>
            <person name="Toumi M."/>
            <person name="Szabo A."/>
            <person name="Felfoldi T."/>
            <person name="Schumann P."/>
            <person name="Toth E."/>
        </authorList>
    </citation>
    <scope>NUCLEOTIDE SEQUENCE [LARGE SCALE GENOMIC DNA]</scope>
    <source>
        <strain evidence="3 4">DMA-k-7a</strain>
    </source>
</reference>
<dbReference type="AlphaFoldDB" id="A0A4R4JX10"/>
<feature type="chain" id="PRO_5020992680" evidence="1">
    <location>
        <begin position="23"/>
        <end position="232"/>
    </location>
</feature>
<name>A0A4R4JX10_9BACT</name>
<sequence>MKSTKMVVGALLALCILGGSSAYTTFSKKGKWESLFDGKTLKGWKKWKGGEITKWKVEDGAMVLMEKGGGDLLTEKEYGDFELELEWKISEKGNSGIMYHVQEGEKYCCPYSTGPEIQVLDDAKHPDSFAGKEGNHKAGSLYDLLPPSDLTAVKPAGEWNKARIVINKGKGESWLNGKKVVDFPTQGPEWDAMVAKSKFKGWDGFGSFAKGSIALQDHGDKVWYRNIRIREL</sequence>
<dbReference type="OrthoDB" id="9806233at2"/>
<dbReference type="EMBL" id="SMJU01000022">
    <property type="protein sequence ID" value="TDB58656.1"/>
    <property type="molecule type" value="Genomic_DNA"/>
</dbReference>
<dbReference type="RefSeq" id="WP_132122132.1">
    <property type="nucleotide sequence ID" value="NZ_SMJU01000022.1"/>
</dbReference>
<feature type="domain" description="3-keto-alpha-glucoside-1,2-lyase/3-keto-2-hydroxy-glucal hydratase" evidence="2">
    <location>
        <begin position="31"/>
        <end position="230"/>
    </location>
</feature>
<dbReference type="InterPro" id="IPR010496">
    <property type="entry name" value="AL/BT2_dom"/>
</dbReference>
<dbReference type="Proteomes" id="UP000295706">
    <property type="component" value="Unassembled WGS sequence"/>
</dbReference>
<organism evidence="3 4">
    <name type="scientific">Arundinibacter roseus</name>
    <dbReference type="NCBI Taxonomy" id="2070510"/>
    <lineage>
        <taxon>Bacteria</taxon>
        <taxon>Pseudomonadati</taxon>
        <taxon>Bacteroidota</taxon>
        <taxon>Cytophagia</taxon>
        <taxon>Cytophagales</taxon>
        <taxon>Spirosomataceae</taxon>
        <taxon>Arundinibacter</taxon>
    </lineage>
</organism>
<dbReference type="Pfam" id="PF06439">
    <property type="entry name" value="3keto-disac_hyd"/>
    <property type="match status" value="1"/>
</dbReference>
<accession>A0A4R4JX10</accession>
<dbReference type="GO" id="GO:0016787">
    <property type="term" value="F:hydrolase activity"/>
    <property type="evidence" value="ECO:0007669"/>
    <property type="project" value="InterPro"/>
</dbReference>